<dbReference type="Gene3D" id="3.40.50.300">
    <property type="entry name" value="P-loop containing nucleotide triphosphate hydrolases"/>
    <property type="match status" value="1"/>
</dbReference>
<keyword evidence="1" id="KW-0233">DNA recombination</keyword>
<dbReference type="GO" id="GO:0016787">
    <property type="term" value="F:hydrolase activity"/>
    <property type="evidence" value="ECO:0007669"/>
    <property type="project" value="UniProtKB-KW"/>
</dbReference>
<dbReference type="EC" id="5.6.2.3" evidence="1"/>
<keyword evidence="1" id="KW-0227">DNA damage</keyword>
<dbReference type="GO" id="GO:0006310">
    <property type="term" value="P:DNA recombination"/>
    <property type="evidence" value="ECO:0007669"/>
    <property type="project" value="UniProtKB-KW"/>
</dbReference>
<comment type="cofactor">
    <cofactor evidence="1">
        <name>Mg(2+)</name>
        <dbReference type="ChEBI" id="CHEBI:18420"/>
    </cofactor>
</comment>
<proteinExistence type="inferred from homology"/>
<dbReference type="GO" id="GO:0005524">
    <property type="term" value="F:ATP binding"/>
    <property type="evidence" value="ECO:0007669"/>
    <property type="project" value="UniProtKB-KW"/>
</dbReference>
<evidence type="ECO:0000256" key="1">
    <source>
        <dbReference type="RuleBase" id="RU363044"/>
    </source>
</evidence>
<dbReference type="GO" id="GO:0043139">
    <property type="term" value="F:5'-3' DNA helicase activity"/>
    <property type="evidence" value="ECO:0007669"/>
    <property type="project" value="UniProtKB-EC"/>
</dbReference>
<keyword evidence="1" id="KW-0378">Hydrolase</keyword>
<evidence type="ECO:0000313" key="4">
    <source>
        <dbReference type="Proteomes" id="UP000789759"/>
    </source>
</evidence>
<dbReference type="PANTHER" id="PTHR47642:SF6">
    <property type="entry name" value="ATP-DEPENDENT DNA HELICASE"/>
    <property type="match status" value="1"/>
</dbReference>
<dbReference type="InterPro" id="IPR010285">
    <property type="entry name" value="DNA_helicase_pif1-like_DEAD"/>
</dbReference>
<keyword evidence="4" id="KW-1185">Reference proteome</keyword>
<evidence type="ECO:0000259" key="2">
    <source>
        <dbReference type="Pfam" id="PF05970"/>
    </source>
</evidence>
<protein>
    <recommendedName>
        <fullName evidence="1">ATP-dependent DNA helicase</fullName>
        <ecNumber evidence="1">5.6.2.3</ecNumber>
    </recommendedName>
</protein>
<feature type="non-terminal residue" evidence="3">
    <location>
        <position position="614"/>
    </location>
</feature>
<sequence>ILRNSNPDDQVISSVQRLLLRSVAEHDISAQETCHLLLEIPLYHSSRSFVSLNLNKEAPRWLRGTGSSENEANVRIKDVGRTVKSPLKIYWERPTEFENFSLFRLNLTHKFTQNRWNKCKQENIVRIFPRPSPLRNGSQWVEFCRVKVLLHVRHRNIEQLTENGTVEWSILFTRYYEEINADGNDILGPAVDNEDETTDNEDEVEEIEDDEQEECRHDWMLLAEMGPNAVIDSSCDLGTRDMDRNHRWVDDARQRYCDTDLANIDHFISQASSNNQINDANLNSVIVDYQTLNEKQMAVFKHVESHFYSVLAGCQVEPLRVIIMGTAGTGKSYLIKAIRGLLMQMTGIESMSPVLVLAPTGVAAFNINGRTIHSALSIAINSTNNLDIDSERLKQLQERLRSVKYLIIDEKSMVGHRLLALIDMRLCQAFPEQTNELFGGRSVIMVGDFGQLPPVLDLPMYIDVKKDALSNNGHAVYKQFLEVYKLDIVQWQSGDSEEQRAFRDVLLRIRDGESTVDDWRILNTRFEEKLTRAERDQFSDTTFILPRWSDVNAVNIDKLRSLNVPVAKINAKHTGGVEAKRADSDTAHGLEAQLLLARGARVMLTANIWTEAGL</sequence>
<evidence type="ECO:0000313" key="3">
    <source>
        <dbReference type="EMBL" id="CAG8821888.1"/>
    </source>
</evidence>
<dbReference type="SUPFAM" id="SSF52540">
    <property type="entry name" value="P-loop containing nucleoside triphosphate hydrolases"/>
    <property type="match status" value="1"/>
</dbReference>
<keyword evidence="1" id="KW-0547">Nucleotide-binding</keyword>
<reference evidence="3" key="1">
    <citation type="submission" date="2021-06" db="EMBL/GenBank/DDBJ databases">
        <authorList>
            <person name="Kallberg Y."/>
            <person name="Tangrot J."/>
            <person name="Rosling A."/>
        </authorList>
    </citation>
    <scope>NUCLEOTIDE SEQUENCE</scope>
    <source>
        <strain evidence="3">FL966</strain>
    </source>
</reference>
<dbReference type="AlphaFoldDB" id="A0A9N9KEK3"/>
<dbReference type="PANTHER" id="PTHR47642">
    <property type="entry name" value="ATP-DEPENDENT DNA HELICASE"/>
    <property type="match status" value="1"/>
</dbReference>
<comment type="caution">
    <text evidence="3">The sequence shown here is derived from an EMBL/GenBank/DDBJ whole genome shotgun (WGS) entry which is preliminary data.</text>
</comment>
<dbReference type="Pfam" id="PF05970">
    <property type="entry name" value="PIF1"/>
    <property type="match status" value="1"/>
</dbReference>
<dbReference type="Proteomes" id="UP000789759">
    <property type="component" value="Unassembled WGS sequence"/>
</dbReference>
<dbReference type="GO" id="GO:0006281">
    <property type="term" value="P:DNA repair"/>
    <property type="evidence" value="ECO:0007669"/>
    <property type="project" value="UniProtKB-KW"/>
</dbReference>
<dbReference type="EMBL" id="CAJVQA010050984">
    <property type="protein sequence ID" value="CAG8821888.1"/>
    <property type="molecule type" value="Genomic_DNA"/>
</dbReference>
<keyword evidence="1" id="KW-0067">ATP-binding</keyword>
<accession>A0A9N9KEK3</accession>
<organism evidence="3 4">
    <name type="scientific">Cetraspora pellucida</name>
    <dbReference type="NCBI Taxonomy" id="1433469"/>
    <lineage>
        <taxon>Eukaryota</taxon>
        <taxon>Fungi</taxon>
        <taxon>Fungi incertae sedis</taxon>
        <taxon>Mucoromycota</taxon>
        <taxon>Glomeromycotina</taxon>
        <taxon>Glomeromycetes</taxon>
        <taxon>Diversisporales</taxon>
        <taxon>Gigasporaceae</taxon>
        <taxon>Cetraspora</taxon>
    </lineage>
</organism>
<feature type="non-terminal residue" evidence="3">
    <location>
        <position position="1"/>
    </location>
</feature>
<comment type="similarity">
    <text evidence="1">Belongs to the helicase family.</text>
</comment>
<comment type="catalytic activity">
    <reaction evidence="1">
        <text>ATP + H2O = ADP + phosphate + H(+)</text>
        <dbReference type="Rhea" id="RHEA:13065"/>
        <dbReference type="ChEBI" id="CHEBI:15377"/>
        <dbReference type="ChEBI" id="CHEBI:15378"/>
        <dbReference type="ChEBI" id="CHEBI:30616"/>
        <dbReference type="ChEBI" id="CHEBI:43474"/>
        <dbReference type="ChEBI" id="CHEBI:456216"/>
        <dbReference type="EC" id="5.6.2.3"/>
    </reaction>
</comment>
<keyword evidence="1" id="KW-0347">Helicase</keyword>
<gene>
    <name evidence="3" type="ORF">CPELLU_LOCUS19768</name>
</gene>
<name>A0A9N9KEK3_9GLOM</name>
<keyword evidence="1" id="KW-0234">DNA repair</keyword>
<dbReference type="InterPro" id="IPR051055">
    <property type="entry name" value="PIF1_helicase"/>
</dbReference>
<dbReference type="InterPro" id="IPR027417">
    <property type="entry name" value="P-loop_NTPase"/>
</dbReference>
<feature type="domain" description="DNA helicase Pif1-like DEAD-box helicase" evidence="2">
    <location>
        <begin position="292"/>
        <end position="515"/>
    </location>
</feature>
<dbReference type="GO" id="GO:0000723">
    <property type="term" value="P:telomere maintenance"/>
    <property type="evidence" value="ECO:0007669"/>
    <property type="project" value="InterPro"/>
</dbReference>
<dbReference type="OrthoDB" id="432234at2759"/>